<keyword evidence="3" id="KW-1185">Reference proteome</keyword>
<evidence type="ECO:0000313" key="2">
    <source>
        <dbReference type="EMBL" id="MEW9920336.1"/>
    </source>
</evidence>
<gene>
    <name evidence="2" type="ORF">AB2B41_12025</name>
</gene>
<sequence length="405" mass="46140">MPNKLINVLFVEAPPELYGSSRSLQTLIMNLDRSEIRPVLACNEHNELLNWANLNGIRSYPLSLPGLPPEVPGKRRMSYAVSNAPFEPGLSEWLFLPVREFRDRLKFRGVRDELSKIMSTEKIDILHLNNQVSSNRFAYNIDGSVEIVQHVRDAPLSRSLHASKLASRANRIIAISRYVRDEATVAYNRSISDVVFNPLDREFRYSQRKRNDWRTRWRIEEDKLVFGQAGRFVDWKGVDTAIKAYTKLCADTSFMETTRLVLVGAPADETDYLAQCKCLAEGLPSGQVRIEPFSDDVMGIFSAFDVTLHPIKKPEAFGRVIIESMACRAVPIARNLGAIKELIKHKQNGLLIDDFEELCEGMLELWRDRDAVRKLAECGASSLDVFDASFVARQVENIYREVLYI</sequence>
<reference evidence="2 3" key="1">
    <citation type="submission" date="2024-07" db="EMBL/GenBank/DDBJ databases">
        <title>Marimonas sp.nov., isolated from tidal-flat sediment.</title>
        <authorList>
            <person name="Jayan J.N."/>
            <person name="Lee S.S."/>
        </authorList>
    </citation>
    <scope>NUCLEOTIDE SEQUENCE [LARGE SCALE GENOMIC DNA]</scope>
    <source>
        <strain evidence="2 3">MJW-29</strain>
    </source>
</reference>
<dbReference type="EC" id="2.4.-.-" evidence="2"/>
<dbReference type="EMBL" id="JBFNXX010000008">
    <property type="protein sequence ID" value="MEW9920336.1"/>
    <property type="molecule type" value="Genomic_DNA"/>
</dbReference>
<dbReference type="CDD" id="cd03801">
    <property type="entry name" value="GT4_PimA-like"/>
    <property type="match status" value="1"/>
</dbReference>
<proteinExistence type="predicted"/>
<dbReference type="Pfam" id="PF00534">
    <property type="entry name" value="Glycos_transf_1"/>
    <property type="match status" value="1"/>
</dbReference>
<organism evidence="2 3">
    <name type="scientific">Sulfitobacter sediminis</name>
    <dbReference type="NCBI Taxonomy" id="3234186"/>
    <lineage>
        <taxon>Bacteria</taxon>
        <taxon>Pseudomonadati</taxon>
        <taxon>Pseudomonadota</taxon>
        <taxon>Alphaproteobacteria</taxon>
        <taxon>Rhodobacterales</taxon>
        <taxon>Roseobacteraceae</taxon>
        <taxon>Sulfitobacter</taxon>
    </lineage>
</organism>
<protein>
    <submittedName>
        <fullName evidence="2">Glycosyltransferase family 4 protein</fullName>
        <ecNumber evidence="2">2.4.-.-</ecNumber>
    </submittedName>
</protein>
<dbReference type="SUPFAM" id="SSF53756">
    <property type="entry name" value="UDP-Glycosyltransferase/glycogen phosphorylase"/>
    <property type="match status" value="1"/>
</dbReference>
<comment type="caution">
    <text evidence="2">The sequence shown here is derived from an EMBL/GenBank/DDBJ whole genome shotgun (WGS) entry which is preliminary data.</text>
</comment>
<keyword evidence="2" id="KW-0328">Glycosyltransferase</keyword>
<dbReference type="InterPro" id="IPR001296">
    <property type="entry name" value="Glyco_trans_1"/>
</dbReference>
<accession>A0ABV3RN59</accession>
<keyword evidence="2" id="KW-0808">Transferase</keyword>
<dbReference type="PANTHER" id="PTHR12526">
    <property type="entry name" value="GLYCOSYLTRANSFERASE"/>
    <property type="match status" value="1"/>
</dbReference>
<dbReference type="RefSeq" id="WP_367878041.1">
    <property type="nucleotide sequence ID" value="NZ_JBFNXX010000008.1"/>
</dbReference>
<evidence type="ECO:0000259" key="1">
    <source>
        <dbReference type="Pfam" id="PF00534"/>
    </source>
</evidence>
<dbReference type="Proteomes" id="UP001556098">
    <property type="component" value="Unassembled WGS sequence"/>
</dbReference>
<dbReference type="Gene3D" id="3.40.50.2000">
    <property type="entry name" value="Glycogen Phosphorylase B"/>
    <property type="match status" value="2"/>
</dbReference>
<name>A0ABV3RN59_9RHOB</name>
<evidence type="ECO:0000313" key="3">
    <source>
        <dbReference type="Proteomes" id="UP001556098"/>
    </source>
</evidence>
<feature type="domain" description="Glycosyl transferase family 1" evidence="1">
    <location>
        <begin position="210"/>
        <end position="377"/>
    </location>
</feature>
<dbReference type="GO" id="GO:0016757">
    <property type="term" value="F:glycosyltransferase activity"/>
    <property type="evidence" value="ECO:0007669"/>
    <property type="project" value="UniProtKB-KW"/>
</dbReference>